<dbReference type="KEGG" id="pti:PHATRDRAFT_3559"/>
<dbReference type="STRING" id="556484.B7GDP9"/>
<dbReference type="EMBL" id="CM000630">
    <property type="protein sequence ID" value="EEC43300.1"/>
    <property type="molecule type" value="Genomic_DNA"/>
</dbReference>
<gene>
    <name evidence="12" type="ORF">PHATRDRAFT_3559</name>
</gene>
<proteinExistence type="inferred from homology"/>
<dbReference type="GO" id="GO:0046872">
    <property type="term" value="F:metal ion binding"/>
    <property type="evidence" value="ECO:0007669"/>
    <property type="project" value="UniProtKB-KW"/>
</dbReference>
<dbReference type="eggNOG" id="KOG1097">
    <property type="taxonomic scope" value="Eukaryota"/>
</dbReference>
<dbReference type="InParanoid" id="B7GDP9"/>
<feature type="non-terminal residue" evidence="12">
    <location>
        <position position="351"/>
    </location>
</feature>
<evidence type="ECO:0000256" key="6">
    <source>
        <dbReference type="ARBA" id="ARBA00022723"/>
    </source>
</evidence>
<dbReference type="GO" id="GO:0009168">
    <property type="term" value="P:purine ribonucleoside monophosphate biosynthetic process"/>
    <property type="evidence" value="ECO:0007669"/>
    <property type="project" value="InterPro"/>
</dbReference>
<feature type="non-terminal residue" evidence="12">
    <location>
        <position position="1"/>
    </location>
</feature>
<dbReference type="GO" id="GO:0005829">
    <property type="term" value="C:cytosol"/>
    <property type="evidence" value="ECO:0007669"/>
    <property type="project" value="TreeGrafter"/>
</dbReference>
<evidence type="ECO:0000313" key="13">
    <source>
        <dbReference type="Proteomes" id="UP000000759"/>
    </source>
</evidence>
<feature type="domain" description="Adenosine deaminase" evidence="11">
    <location>
        <begin position="4"/>
        <end position="350"/>
    </location>
</feature>
<reference evidence="13" key="2">
    <citation type="submission" date="2008-08" db="EMBL/GenBank/DDBJ databases">
        <authorList>
            <consortium name="Diatom Consortium"/>
            <person name="Grigoriev I."/>
            <person name="Grimwood J."/>
            <person name="Kuo A."/>
            <person name="Otillar R.P."/>
            <person name="Salamov A."/>
            <person name="Detter J.C."/>
            <person name="Lindquist E."/>
            <person name="Shapiro H."/>
            <person name="Lucas S."/>
            <person name="Glavina del Rio T."/>
            <person name="Pitluck S."/>
            <person name="Rokhsar D."/>
            <person name="Bowler C."/>
        </authorList>
    </citation>
    <scope>GENOME REANNOTATION</scope>
    <source>
        <strain evidence="13">CCAP 1055/1</strain>
    </source>
</reference>
<dbReference type="GO" id="GO:0060169">
    <property type="term" value="P:negative regulation of adenosine receptor signaling pathway"/>
    <property type="evidence" value="ECO:0007669"/>
    <property type="project" value="TreeGrafter"/>
</dbReference>
<comment type="cofactor">
    <cofactor evidence="1">
        <name>Zn(2+)</name>
        <dbReference type="ChEBI" id="CHEBI:29105"/>
    </cofactor>
</comment>
<evidence type="ECO:0000256" key="2">
    <source>
        <dbReference type="ARBA" id="ARBA00005058"/>
    </source>
</evidence>
<dbReference type="Gene3D" id="3.20.20.140">
    <property type="entry name" value="Metal-dependent hydrolases"/>
    <property type="match status" value="1"/>
</dbReference>
<keyword evidence="6" id="KW-0479">Metal-binding</keyword>
<dbReference type="FunCoup" id="B7GDP9">
    <property type="interactions" value="36"/>
</dbReference>
<dbReference type="GeneID" id="7198979"/>
<dbReference type="InterPro" id="IPR032466">
    <property type="entry name" value="Metal_Hydrolase"/>
</dbReference>
<evidence type="ECO:0000256" key="4">
    <source>
        <dbReference type="ARBA" id="ARBA00012784"/>
    </source>
</evidence>
<dbReference type="Pfam" id="PF00962">
    <property type="entry name" value="A_deaminase"/>
    <property type="match status" value="1"/>
</dbReference>
<keyword evidence="9" id="KW-0862">Zinc</keyword>
<dbReference type="InterPro" id="IPR006330">
    <property type="entry name" value="Ado/ade_deaminase"/>
</dbReference>
<protein>
    <recommendedName>
        <fullName evidence="5">Adenosine deaminase</fullName>
        <ecNumber evidence="4">3.5.4.4</ecNumber>
    </recommendedName>
</protein>
<dbReference type="Proteomes" id="UP000000759">
    <property type="component" value="Chromosome 28"/>
</dbReference>
<keyword evidence="7" id="KW-0660">Purine salvage</keyword>
<keyword evidence="13" id="KW-1185">Reference proteome</keyword>
<dbReference type="GO" id="GO:0006166">
    <property type="term" value="P:purine ribonucleoside salvage"/>
    <property type="evidence" value="ECO:0007669"/>
    <property type="project" value="UniProtKB-KW"/>
</dbReference>
<evidence type="ECO:0000256" key="10">
    <source>
        <dbReference type="ARBA" id="ARBA00047764"/>
    </source>
</evidence>
<dbReference type="HOGENOM" id="CLU_039228_7_1_1"/>
<comment type="pathway">
    <text evidence="2">Purine metabolism; purine nucleoside salvage.</text>
</comment>
<name>B7GDP9_PHATC</name>
<dbReference type="GO" id="GO:0046103">
    <property type="term" value="P:inosine biosynthetic process"/>
    <property type="evidence" value="ECO:0007669"/>
    <property type="project" value="TreeGrafter"/>
</dbReference>
<evidence type="ECO:0000256" key="8">
    <source>
        <dbReference type="ARBA" id="ARBA00022801"/>
    </source>
</evidence>
<dbReference type="PANTHER" id="PTHR11409">
    <property type="entry name" value="ADENOSINE DEAMINASE"/>
    <property type="match status" value="1"/>
</dbReference>
<dbReference type="RefSeq" id="XP_002185168.1">
    <property type="nucleotide sequence ID" value="XM_002185132.1"/>
</dbReference>
<evidence type="ECO:0000259" key="11">
    <source>
        <dbReference type="Pfam" id="PF00962"/>
    </source>
</evidence>
<accession>B7GDP9</accession>
<comment type="catalytic activity">
    <reaction evidence="10">
        <text>adenosine + H2O + H(+) = inosine + NH4(+)</text>
        <dbReference type="Rhea" id="RHEA:24408"/>
        <dbReference type="ChEBI" id="CHEBI:15377"/>
        <dbReference type="ChEBI" id="CHEBI:15378"/>
        <dbReference type="ChEBI" id="CHEBI:16335"/>
        <dbReference type="ChEBI" id="CHEBI:17596"/>
        <dbReference type="ChEBI" id="CHEBI:28938"/>
        <dbReference type="EC" id="3.5.4.4"/>
    </reaction>
</comment>
<organism evidence="12 13">
    <name type="scientific">Phaeodactylum tricornutum (strain CCAP 1055/1)</name>
    <dbReference type="NCBI Taxonomy" id="556484"/>
    <lineage>
        <taxon>Eukaryota</taxon>
        <taxon>Sar</taxon>
        <taxon>Stramenopiles</taxon>
        <taxon>Ochrophyta</taxon>
        <taxon>Bacillariophyta</taxon>
        <taxon>Bacillariophyceae</taxon>
        <taxon>Bacillariophycidae</taxon>
        <taxon>Naviculales</taxon>
        <taxon>Phaeodactylaceae</taxon>
        <taxon>Phaeodactylum</taxon>
    </lineage>
</organism>
<reference evidence="12 13" key="1">
    <citation type="journal article" date="2008" name="Nature">
        <title>The Phaeodactylum genome reveals the evolutionary history of diatom genomes.</title>
        <authorList>
            <person name="Bowler C."/>
            <person name="Allen A.E."/>
            <person name="Badger J.H."/>
            <person name="Grimwood J."/>
            <person name="Jabbari K."/>
            <person name="Kuo A."/>
            <person name="Maheswari U."/>
            <person name="Martens C."/>
            <person name="Maumus F."/>
            <person name="Otillar R.P."/>
            <person name="Rayko E."/>
            <person name="Salamov A."/>
            <person name="Vandepoele K."/>
            <person name="Beszteri B."/>
            <person name="Gruber A."/>
            <person name="Heijde M."/>
            <person name="Katinka M."/>
            <person name="Mock T."/>
            <person name="Valentin K."/>
            <person name="Verret F."/>
            <person name="Berges J.A."/>
            <person name="Brownlee C."/>
            <person name="Cadoret J.P."/>
            <person name="Chiovitti A."/>
            <person name="Choi C.J."/>
            <person name="Coesel S."/>
            <person name="De Martino A."/>
            <person name="Detter J.C."/>
            <person name="Durkin C."/>
            <person name="Falciatore A."/>
            <person name="Fournet J."/>
            <person name="Haruta M."/>
            <person name="Huysman M.J."/>
            <person name="Jenkins B.D."/>
            <person name="Jiroutova K."/>
            <person name="Jorgensen R.E."/>
            <person name="Joubert Y."/>
            <person name="Kaplan A."/>
            <person name="Kroger N."/>
            <person name="Kroth P.G."/>
            <person name="La Roche J."/>
            <person name="Lindquist E."/>
            <person name="Lommer M."/>
            <person name="Martin-Jezequel V."/>
            <person name="Lopez P.J."/>
            <person name="Lucas S."/>
            <person name="Mangogna M."/>
            <person name="McGinnis K."/>
            <person name="Medlin L.K."/>
            <person name="Montsant A."/>
            <person name="Oudot-Le Secq M.P."/>
            <person name="Napoli C."/>
            <person name="Obornik M."/>
            <person name="Parker M.S."/>
            <person name="Petit J.L."/>
            <person name="Porcel B.M."/>
            <person name="Poulsen N."/>
            <person name="Robison M."/>
            <person name="Rychlewski L."/>
            <person name="Rynearson T.A."/>
            <person name="Schmutz J."/>
            <person name="Shapiro H."/>
            <person name="Siaut M."/>
            <person name="Stanley M."/>
            <person name="Sussman M.R."/>
            <person name="Taylor A.R."/>
            <person name="Vardi A."/>
            <person name="von Dassow P."/>
            <person name="Vyverman W."/>
            <person name="Willis A."/>
            <person name="Wyrwicz L.S."/>
            <person name="Rokhsar D.S."/>
            <person name="Weissenbach J."/>
            <person name="Armbrust E.V."/>
            <person name="Green B.R."/>
            <person name="Van de Peer Y."/>
            <person name="Grigoriev I.V."/>
        </authorList>
    </citation>
    <scope>NUCLEOTIDE SEQUENCE [LARGE SCALE GENOMIC DNA]</scope>
    <source>
        <strain evidence="12 13">CCAP 1055/1</strain>
    </source>
</reference>
<dbReference type="NCBIfam" id="TIGR01430">
    <property type="entry name" value="aden_deam"/>
    <property type="match status" value="1"/>
</dbReference>
<dbReference type="PaxDb" id="2850-Phatr3559"/>
<dbReference type="InterPro" id="IPR006650">
    <property type="entry name" value="A/AMP_deam_AS"/>
</dbReference>
<comment type="similarity">
    <text evidence="3">Belongs to the metallo-dependent hydrolases superfamily. Adenosine and AMP deaminases family.</text>
</comment>
<evidence type="ECO:0000256" key="7">
    <source>
        <dbReference type="ARBA" id="ARBA00022726"/>
    </source>
</evidence>
<dbReference type="SUPFAM" id="SSF51556">
    <property type="entry name" value="Metallo-dependent hydrolases"/>
    <property type="match status" value="1"/>
</dbReference>
<keyword evidence="8" id="KW-0378">Hydrolase</keyword>
<evidence type="ECO:0000313" key="12">
    <source>
        <dbReference type="EMBL" id="EEC43300.1"/>
    </source>
</evidence>
<evidence type="ECO:0000256" key="3">
    <source>
        <dbReference type="ARBA" id="ARBA00006676"/>
    </source>
</evidence>
<sequence>QEFPKIELHVHLDGSFDPLFLWKYMQKHPESMLYCTTSQEYHKLCTCRGYRSLQEMLNCFEMFLPLVRRNLDLLEQLAYDFCQRQWEQNVVYTEVRYSPFLLAESFEVENKNSQSVDAEAVFAAITSGLRRGSHKFGIIVNQIISAITWRPDWAMPSLELAQKHREDYPCATLGIDIAAGEEHFDRDQHSALYEPHFAMIQKAKEYKLPVTLHAGEAAMESSMDNVRRAIDVYGASRIGHGYRTVNDLDLINYVKEKKIHFEVCPTSSDETGGWMYKEEKNWKEHPCLAMLKHGIPFSLNSDDPAVFHTSLSWQYRIALAKMDLTREDIVKCNLQAIDAAFCSEERKVALR</sequence>
<dbReference type="GO" id="GO:0009897">
    <property type="term" value="C:external side of plasma membrane"/>
    <property type="evidence" value="ECO:0007669"/>
    <property type="project" value="TreeGrafter"/>
</dbReference>
<dbReference type="PANTHER" id="PTHR11409:SF43">
    <property type="entry name" value="ADENOSINE DEAMINASE"/>
    <property type="match status" value="1"/>
</dbReference>
<evidence type="ECO:0000256" key="1">
    <source>
        <dbReference type="ARBA" id="ARBA00001947"/>
    </source>
</evidence>
<dbReference type="GO" id="GO:0043103">
    <property type="term" value="P:hypoxanthine salvage"/>
    <property type="evidence" value="ECO:0007669"/>
    <property type="project" value="TreeGrafter"/>
</dbReference>
<dbReference type="InterPro" id="IPR001365">
    <property type="entry name" value="A_deaminase_dom"/>
</dbReference>
<dbReference type="PROSITE" id="PS00485">
    <property type="entry name" value="A_DEAMINASE"/>
    <property type="match status" value="1"/>
</dbReference>
<dbReference type="GO" id="GO:0006154">
    <property type="term" value="P:adenosine catabolic process"/>
    <property type="evidence" value="ECO:0007669"/>
    <property type="project" value="TreeGrafter"/>
</dbReference>
<dbReference type="EC" id="3.5.4.4" evidence="4"/>
<dbReference type="OrthoDB" id="272271at2759"/>
<evidence type="ECO:0000256" key="5">
    <source>
        <dbReference type="ARBA" id="ARBA00018099"/>
    </source>
</evidence>
<dbReference type="GO" id="GO:0004000">
    <property type="term" value="F:adenosine deaminase activity"/>
    <property type="evidence" value="ECO:0007669"/>
    <property type="project" value="UniProtKB-ARBA"/>
</dbReference>
<dbReference type="AlphaFoldDB" id="B7GDP9"/>
<dbReference type="UniPathway" id="UPA00606"/>
<evidence type="ECO:0000256" key="9">
    <source>
        <dbReference type="ARBA" id="ARBA00022833"/>
    </source>
</evidence>